<name>A0A0F9NK26_9ZZZZ</name>
<dbReference type="AlphaFoldDB" id="A0A0F9NK26"/>
<dbReference type="InterPro" id="IPR005053">
    <property type="entry name" value="MobA_MobL"/>
</dbReference>
<keyword evidence="1" id="KW-0184">Conjugation</keyword>
<organism evidence="4">
    <name type="scientific">marine sediment metagenome</name>
    <dbReference type="NCBI Taxonomy" id="412755"/>
    <lineage>
        <taxon>unclassified sequences</taxon>
        <taxon>metagenomes</taxon>
        <taxon>ecological metagenomes</taxon>
    </lineage>
</organism>
<feature type="compositionally biased region" description="Basic and acidic residues" evidence="2">
    <location>
        <begin position="327"/>
        <end position="336"/>
    </location>
</feature>
<reference evidence="4" key="1">
    <citation type="journal article" date="2015" name="Nature">
        <title>Complex archaea that bridge the gap between prokaryotes and eukaryotes.</title>
        <authorList>
            <person name="Spang A."/>
            <person name="Saw J.H."/>
            <person name="Jorgensen S.L."/>
            <person name="Zaremba-Niedzwiedzka K."/>
            <person name="Martijn J."/>
            <person name="Lind A.E."/>
            <person name="van Eijk R."/>
            <person name="Schleper C."/>
            <person name="Guy L."/>
            <person name="Ettema T.J."/>
        </authorList>
    </citation>
    <scope>NUCLEOTIDE SEQUENCE</scope>
</reference>
<accession>A0A0F9NK26</accession>
<evidence type="ECO:0000313" key="4">
    <source>
        <dbReference type="EMBL" id="KKM81687.1"/>
    </source>
</evidence>
<dbReference type="Gene3D" id="3.30.930.30">
    <property type="match status" value="1"/>
</dbReference>
<comment type="caution">
    <text evidence="4">The sequence shown here is derived from an EMBL/GenBank/DDBJ whole genome shotgun (WGS) entry which is preliminary data.</text>
</comment>
<sequence>MAIFMASTKSISRAKGQSAIAAAAYRAGDKLLDQDKEYGKTHDYRKRSGVLSADIILPTALAGSEIGRAELWNMAERNETRKNSRVAREWLVALPHELSEQDRKDLAHDFARTLADRYQVIADCAIHVPTDKEIERGASPLNFHAHILLTTRTATIDDNGKIHLTKDKADSEISDDDRRKKGLPRMSVEVKAVRELWEHTANRVLEEKGHNLIDSRSYKSQGIDLVPQIKMGKDATHMERKGIPTAKGQFNREIIQSNELVWNKHLANNQKTNDKADRTIADLRESKLFIVPDMPKPNFKPKKVTQERIDSANDTVNRLKAVRFNREKAQQAEQEHLQQQQLETAERKEREQAEKEKLKREQRREQRLARIATETGEFKHFYQQLEQQPMSVDQSHLQKIDQNSEFGKHLVAILTTDSRMQALTRYQDDPSTTKHQRTLAELQYERLGNDLISHSQSALENVKDLRHTVSQKAGTAALKGVFDAMVPEHKQNLSEMQQERLQSVSVAINDHSHDINRSRGMTLGF</sequence>
<dbReference type="EMBL" id="LAZR01007982">
    <property type="protein sequence ID" value="KKM81687.1"/>
    <property type="molecule type" value="Genomic_DNA"/>
</dbReference>
<proteinExistence type="predicted"/>
<evidence type="ECO:0000256" key="2">
    <source>
        <dbReference type="SAM" id="MobiDB-lite"/>
    </source>
</evidence>
<evidence type="ECO:0000259" key="3">
    <source>
        <dbReference type="Pfam" id="PF03389"/>
    </source>
</evidence>
<feature type="compositionally biased region" description="Basic and acidic residues" evidence="2">
    <location>
        <begin position="344"/>
        <end position="364"/>
    </location>
</feature>
<feature type="region of interest" description="Disordered" evidence="2">
    <location>
        <begin position="327"/>
        <end position="364"/>
    </location>
</feature>
<dbReference type="Pfam" id="PF03389">
    <property type="entry name" value="MobA_MobL"/>
    <property type="match status" value="1"/>
</dbReference>
<gene>
    <name evidence="4" type="ORF">LCGC14_1327280</name>
</gene>
<protein>
    <recommendedName>
        <fullName evidence="3">MobA/MobL protein domain-containing protein</fullName>
    </recommendedName>
</protein>
<feature type="domain" description="MobA/MobL protein" evidence="3">
    <location>
        <begin position="17"/>
        <end position="241"/>
    </location>
</feature>
<evidence type="ECO:0000256" key="1">
    <source>
        <dbReference type="ARBA" id="ARBA00022971"/>
    </source>
</evidence>